<dbReference type="GO" id="GO:0055085">
    <property type="term" value="P:transmembrane transport"/>
    <property type="evidence" value="ECO:0007669"/>
    <property type="project" value="TreeGrafter"/>
</dbReference>
<dbReference type="InterPro" id="IPR040241">
    <property type="entry name" value="TRP_Flc/Pkd2-like"/>
</dbReference>
<keyword evidence="2" id="KW-1133">Transmembrane helix</keyword>
<evidence type="ECO:0000313" key="4">
    <source>
        <dbReference type="EMBL" id="KAG7193388.1"/>
    </source>
</evidence>
<feature type="compositionally biased region" description="Acidic residues" evidence="1">
    <location>
        <begin position="652"/>
        <end position="667"/>
    </location>
</feature>
<dbReference type="RefSeq" id="XP_043048936.1">
    <property type="nucleotide sequence ID" value="XM_043191629.1"/>
</dbReference>
<dbReference type="OrthoDB" id="5312224at2759"/>
<dbReference type="AlphaFoldDB" id="A0A9P7V9M3"/>
<dbReference type="GeneID" id="66114180"/>
<evidence type="ECO:0000259" key="3">
    <source>
        <dbReference type="Pfam" id="PF06011"/>
    </source>
</evidence>
<evidence type="ECO:0000256" key="2">
    <source>
        <dbReference type="SAM" id="Phobius"/>
    </source>
</evidence>
<dbReference type="InterPro" id="IPR010308">
    <property type="entry name" value="TRP_C"/>
</dbReference>
<evidence type="ECO:0000313" key="5">
    <source>
        <dbReference type="Proteomes" id="UP000790833"/>
    </source>
</evidence>
<comment type="caution">
    <text evidence="4">The sequence shown here is derived from an EMBL/GenBank/DDBJ whole genome shotgun (WGS) entry which is preliminary data.</text>
</comment>
<keyword evidence="2" id="KW-0472">Membrane</keyword>
<gene>
    <name evidence="4" type="ORF">KQ657_000806</name>
</gene>
<evidence type="ECO:0000256" key="1">
    <source>
        <dbReference type="SAM" id="MobiDB-lite"/>
    </source>
</evidence>
<feature type="domain" description="TRP C-terminal" evidence="3">
    <location>
        <begin position="242"/>
        <end position="586"/>
    </location>
</feature>
<organism evidence="4 5">
    <name type="scientific">Scheffersomyces spartinae</name>
    <dbReference type="NCBI Taxonomy" id="45513"/>
    <lineage>
        <taxon>Eukaryota</taxon>
        <taxon>Fungi</taxon>
        <taxon>Dikarya</taxon>
        <taxon>Ascomycota</taxon>
        <taxon>Saccharomycotina</taxon>
        <taxon>Pichiomycetes</taxon>
        <taxon>Debaryomycetaceae</taxon>
        <taxon>Scheffersomyces</taxon>
    </lineage>
</organism>
<feature type="transmembrane region" description="Helical" evidence="2">
    <location>
        <begin position="315"/>
        <end position="343"/>
    </location>
</feature>
<feature type="region of interest" description="Disordered" evidence="1">
    <location>
        <begin position="774"/>
        <end position="808"/>
    </location>
</feature>
<dbReference type="PANTHER" id="PTHR31145:SF6">
    <property type="entry name" value="INTEGRAL MEMBRANE PROTEIN (AFU_ORTHOLOGUE AFUA_7G01610)"/>
    <property type="match status" value="1"/>
</dbReference>
<feature type="transmembrane region" description="Helical" evidence="2">
    <location>
        <begin position="411"/>
        <end position="432"/>
    </location>
</feature>
<feature type="compositionally biased region" description="Polar residues" evidence="1">
    <location>
        <begin position="778"/>
        <end position="792"/>
    </location>
</feature>
<accession>A0A9P7V9M3</accession>
<protein>
    <recommendedName>
        <fullName evidence="3">TRP C-terminal domain-containing protein</fullName>
    </recommendedName>
</protein>
<feature type="transmembrane region" description="Helical" evidence="2">
    <location>
        <begin position="529"/>
        <end position="551"/>
    </location>
</feature>
<dbReference type="EMBL" id="JAHMUF010000012">
    <property type="protein sequence ID" value="KAG7193388.1"/>
    <property type="molecule type" value="Genomic_DNA"/>
</dbReference>
<feature type="transmembrane region" description="Helical" evidence="2">
    <location>
        <begin position="133"/>
        <end position="155"/>
    </location>
</feature>
<feature type="transmembrane region" description="Helical" evidence="2">
    <location>
        <begin position="262"/>
        <end position="289"/>
    </location>
</feature>
<reference evidence="4" key="1">
    <citation type="submission" date="2021-03" db="EMBL/GenBank/DDBJ databases">
        <authorList>
            <person name="Palmer J.M."/>
        </authorList>
    </citation>
    <scope>NUCLEOTIDE SEQUENCE</scope>
    <source>
        <strain evidence="4">ARV_011</strain>
    </source>
</reference>
<feature type="transmembrane region" description="Helical" evidence="2">
    <location>
        <begin position="498"/>
        <end position="517"/>
    </location>
</feature>
<keyword evidence="5" id="KW-1185">Reference proteome</keyword>
<proteinExistence type="predicted"/>
<dbReference type="GO" id="GO:0016020">
    <property type="term" value="C:membrane"/>
    <property type="evidence" value="ECO:0007669"/>
    <property type="project" value="TreeGrafter"/>
</dbReference>
<dbReference type="Proteomes" id="UP000790833">
    <property type="component" value="Unassembled WGS sequence"/>
</dbReference>
<feature type="transmembrane region" description="Helical" evidence="2">
    <location>
        <begin position="563"/>
        <end position="588"/>
    </location>
</feature>
<keyword evidence="2" id="KW-0812">Transmembrane</keyword>
<sequence length="808" mass="92413">MLSETAAKEETIAAKNAESQDASRISHLSRSSLLHHSDYAVSSSSNINFASSNSTIEALFDNKNSLRRCPLYHQDSIMFYYEVKIPPKYRRSLGSFKATFSVTSNNELSDTLGCYSVLVTPVRFKQMKRAIEITALTLLVFATAFNGITITFSYAQESANPFLHLASSMCNKELLSHLDATASLAIQYFQYAYFLGCLGLSYPGFYQQLMLQFRGACLVWVPIFGDNAFDDNYHSQDHVYLSFDKGGLNVLKYYSSLGSFRYFWINFIILYCSVCLGIVSFQQIMLFIVKRARMFDARRREITTPNFRLISKNNVYFIVGQVLNIVYNTFAFPLLVVTLFVIYNSASFSGDSYARYNLNGNQKAAFNPYVPYAALRVPWQCYEYGTGIFNAMTSLNKGKVEAYALFPKVNITLGSIVLALWLMGLLWGYLSIKVKFRRWSVRILDSPSKLFTSIKTILLWGFAYYNLKPSKVYFVGIDLIKLFSELIIIGLLQDNGLAQVSCIIVIEVVYFLLILLCRPYCVPMALGTMRLWLPIARILDIFLCIPFITIVNSSEPVKANFAYLQLFLHCFVAVYFMFRLSSSMWIAIKPFLERKFHSKAPGPSKPTLDEYEEEYEFHPVVRSNSIKQKKAPPSVHSKHVLQVPTKLSPINSEDEGEQTEEDNDNVAEDDYYYRQNGANYLKKLLLTSLDSEKQPTNGDEAVGSILTELSTNISVYDLEEEQSRHRLRTNNYSFRESDLIYNTYINDENVDLEIRQLWNTRMCRLSDKELKLHRKNTSVDPSQTHGPKSNPSFEVCRPKPLIVKSTRT</sequence>
<feature type="transmembrane region" description="Helical" evidence="2">
    <location>
        <begin position="472"/>
        <end position="492"/>
    </location>
</feature>
<dbReference type="Pfam" id="PF06011">
    <property type="entry name" value="TRP"/>
    <property type="match status" value="1"/>
</dbReference>
<dbReference type="PANTHER" id="PTHR31145">
    <property type="entry name" value="INTEGRAL MEMBRANE PROTEIN (AFU_ORTHOLOGUE AFUA_7G01610)"/>
    <property type="match status" value="1"/>
</dbReference>
<feature type="region of interest" description="Disordered" evidence="1">
    <location>
        <begin position="646"/>
        <end position="667"/>
    </location>
</feature>
<name>A0A9P7V9M3_9ASCO</name>